<dbReference type="Proteomes" id="UP001209540">
    <property type="component" value="Unassembled WGS sequence"/>
</dbReference>
<keyword evidence="2" id="KW-1185">Reference proteome</keyword>
<evidence type="ECO:0000313" key="1">
    <source>
        <dbReference type="EMBL" id="KAI9267998.1"/>
    </source>
</evidence>
<feature type="non-terminal residue" evidence="1">
    <location>
        <position position="1"/>
    </location>
</feature>
<proteinExistence type="predicted"/>
<reference evidence="1" key="1">
    <citation type="journal article" date="2022" name="IScience">
        <title>Evolution of zygomycete secretomes and the origins of terrestrial fungal ecologies.</title>
        <authorList>
            <person name="Chang Y."/>
            <person name="Wang Y."/>
            <person name="Mondo S."/>
            <person name="Ahrendt S."/>
            <person name="Andreopoulos W."/>
            <person name="Barry K."/>
            <person name="Beard J."/>
            <person name="Benny G.L."/>
            <person name="Blankenship S."/>
            <person name="Bonito G."/>
            <person name="Cuomo C."/>
            <person name="Desiro A."/>
            <person name="Gervers K.A."/>
            <person name="Hundley H."/>
            <person name="Kuo A."/>
            <person name="LaButti K."/>
            <person name="Lang B.F."/>
            <person name="Lipzen A."/>
            <person name="O'Donnell K."/>
            <person name="Pangilinan J."/>
            <person name="Reynolds N."/>
            <person name="Sandor L."/>
            <person name="Smith M.E."/>
            <person name="Tsang A."/>
            <person name="Grigoriev I.V."/>
            <person name="Stajich J.E."/>
            <person name="Spatafora J.W."/>
        </authorList>
    </citation>
    <scope>NUCLEOTIDE SEQUENCE</scope>
    <source>
        <strain evidence="1">RSA 2281</strain>
    </source>
</reference>
<evidence type="ECO:0000313" key="2">
    <source>
        <dbReference type="Proteomes" id="UP001209540"/>
    </source>
</evidence>
<organism evidence="1 2">
    <name type="scientific">Phascolomyces articulosus</name>
    <dbReference type="NCBI Taxonomy" id="60185"/>
    <lineage>
        <taxon>Eukaryota</taxon>
        <taxon>Fungi</taxon>
        <taxon>Fungi incertae sedis</taxon>
        <taxon>Mucoromycota</taxon>
        <taxon>Mucoromycotina</taxon>
        <taxon>Mucoromycetes</taxon>
        <taxon>Mucorales</taxon>
        <taxon>Lichtheimiaceae</taxon>
        <taxon>Phascolomyces</taxon>
    </lineage>
</organism>
<protein>
    <submittedName>
        <fullName evidence="1">Uncharacterized protein</fullName>
    </submittedName>
</protein>
<comment type="caution">
    <text evidence="1">The sequence shown here is derived from an EMBL/GenBank/DDBJ whole genome shotgun (WGS) entry which is preliminary data.</text>
</comment>
<gene>
    <name evidence="1" type="ORF">BDA99DRAFT_422104</name>
</gene>
<feature type="non-terminal residue" evidence="1">
    <location>
        <position position="204"/>
    </location>
</feature>
<name>A0AAD5KIB5_9FUNG</name>
<dbReference type="AlphaFoldDB" id="A0AAD5KIB5"/>
<sequence length="204" mass="23674">TNAAQQLPPPRRLWRLSKLKNEQIRDQYTDLFSTLIAPINTSMLSIINTMEATNTTATTVHQEIDKITNDFYSALYTSLDTSLGPTPGGYIRRTTLWTVELQRLWDHRELCYKKWRNGYGMNKLTWWVRHQEARAKLRRAIRSHSRGTWKDFCTSLENDDYSKTTARIKKIKQRRTILPTFSHPEGPTAAATAMASHLEKVYDG</sequence>
<reference evidence="1" key="2">
    <citation type="submission" date="2023-02" db="EMBL/GenBank/DDBJ databases">
        <authorList>
            <consortium name="DOE Joint Genome Institute"/>
            <person name="Mondo S.J."/>
            <person name="Chang Y."/>
            <person name="Wang Y."/>
            <person name="Ahrendt S."/>
            <person name="Andreopoulos W."/>
            <person name="Barry K."/>
            <person name="Beard J."/>
            <person name="Benny G.L."/>
            <person name="Blankenship S."/>
            <person name="Bonito G."/>
            <person name="Cuomo C."/>
            <person name="Desiro A."/>
            <person name="Gervers K.A."/>
            <person name="Hundley H."/>
            <person name="Kuo A."/>
            <person name="LaButti K."/>
            <person name="Lang B.F."/>
            <person name="Lipzen A."/>
            <person name="O'Donnell K."/>
            <person name="Pangilinan J."/>
            <person name="Reynolds N."/>
            <person name="Sandor L."/>
            <person name="Smith M.W."/>
            <person name="Tsang A."/>
            <person name="Grigoriev I.V."/>
            <person name="Stajich J.E."/>
            <person name="Spatafora J.W."/>
        </authorList>
    </citation>
    <scope>NUCLEOTIDE SEQUENCE</scope>
    <source>
        <strain evidence="1">RSA 2281</strain>
    </source>
</reference>
<dbReference type="EMBL" id="JAIXMP010000009">
    <property type="protein sequence ID" value="KAI9267998.1"/>
    <property type="molecule type" value="Genomic_DNA"/>
</dbReference>
<accession>A0AAD5KIB5</accession>